<protein>
    <submittedName>
        <fullName evidence="1">Uncharacterized protein</fullName>
    </submittedName>
</protein>
<name>A0AAD3SY53_NEPGR</name>
<gene>
    <name evidence="1" type="ORF">Nepgr_020730</name>
</gene>
<accession>A0AAD3SY53</accession>
<evidence type="ECO:0000313" key="1">
    <source>
        <dbReference type="EMBL" id="GMH18889.1"/>
    </source>
</evidence>
<keyword evidence="2" id="KW-1185">Reference proteome</keyword>
<dbReference type="EMBL" id="BSYO01000019">
    <property type="protein sequence ID" value="GMH18889.1"/>
    <property type="molecule type" value="Genomic_DNA"/>
</dbReference>
<reference evidence="1" key="1">
    <citation type="submission" date="2023-05" db="EMBL/GenBank/DDBJ databases">
        <title>Nepenthes gracilis genome sequencing.</title>
        <authorList>
            <person name="Fukushima K."/>
        </authorList>
    </citation>
    <scope>NUCLEOTIDE SEQUENCE</scope>
    <source>
        <strain evidence="1">SING2019-196</strain>
    </source>
</reference>
<dbReference type="AlphaFoldDB" id="A0AAD3SY53"/>
<evidence type="ECO:0000313" key="2">
    <source>
        <dbReference type="Proteomes" id="UP001279734"/>
    </source>
</evidence>
<comment type="caution">
    <text evidence="1">The sequence shown here is derived from an EMBL/GenBank/DDBJ whole genome shotgun (WGS) entry which is preliminary data.</text>
</comment>
<organism evidence="1 2">
    <name type="scientific">Nepenthes gracilis</name>
    <name type="common">Slender pitcher plant</name>
    <dbReference type="NCBI Taxonomy" id="150966"/>
    <lineage>
        <taxon>Eukaryota</taxon>
        <taxon>Viridiplantae</taxon>
        <taxon>Streptophyta</taxon>
        <taxon>Embryophyta</taxon>
        <taxon>Tracheophyta</taxon>
        <taxon>Spermatophyta</taxon>
        <taxon>Magnoliopsida</taxon>
        <taxon>eudicotyledons</taxon>
        <taxon>Gunneridae</taxon>
        <taxon>Pentapetalae</taxon>
        <taxon>Caryophyllales</taxon>
        <taxon>Nepenthaceae</taxon>
        <taxon>Nepenthes</taxon>
    </lineage>
</organism>
<proteinExistence type="predicted"/>
<dbReference type="Proteomes" id="UP001279734">
    <property type="component" value="Unassembled WGS sequence"/>
</dbReference>
<sequence>MVTAFEGDNSRLFRDLRAQLSPLEANLILETRFGDNICLYYKISSLVLFDVLEGIFNLYNSGIHDRPHLRNFHKETSPSNSQE</sequence>